<organism evidence="1 2">
    <name type="scientific">Sinorhizobium fredii (strain NBRC 101917 / NGR234)</name>
    <dbReference type="NCBI Taxonomy" id="394"/>
    <lineage>
        <taxon>Bacteria</taxon>
        <taxon>Pseudomonadati</taxon>
        <taxon>Pseudomonadota</taxon>
        <taxon>Alphaproteobacteria</taxon>
        <taxon>Hyphomicrobiales</taxon>
        <taxon>Rhizobiaceae</taxon>
        <taxon>Sinorhizobium/Ensifer group</taxon>
        <taxon>Sinorhizobium</taxon>
    </lineage>
</organism>
<keyword evidence="1" id="KW-0614">Plasmid</keyword>
<accession>C3KRG5</accession>
<evidence type="ECO:0000313" key="1">
    <source>
        <dbReference type="EMBL" id="ACP22673.1"/>
    </source>
</evidence>
<keyword evidence="2" id="KW-1185">Reference proteome</keyword>
<evidence type="ECO:0008006" key="3">
    <source>
        <dbReference type="Google" id="ProtNLM"/>
    </source>
</evidence>
<protein>
    <recommendedName>
        <fullName evidence="3">SGNH hydrolase-type esterase domain-containing protein</fullName>
    </recommendedName>
</protein>
<dbReference type="HOGENOM" id="CLU_711510_0_0_5"/>
<dbReference type="AlphaFoldDB" id="C3KRG5"/>
<dbReference type="PATRIC" id="fig|394.7.peg.1625"/>
<reference evidence="1 2" key="2">
    <citation type="journal article" date="2009" name="Appl. Environ. Microbiol.">
        <title>Rhizobium sp. strain NGR234 possesses a remarkable number of secretion systems.</title>
        <authorList>
            <person name="Schmeisser C."/>
            <person name="Liesegang H."/>
            <person name="Krysciak D."/>
            <person name="Bakkou N."/>
            <person name="Le Quere A."/>
            <person name="Wollherr A."/>
            <person name="Heinemeyer I."/>
            <person name="Morgenstern B."/>
            <person name="Pommerening-Roeser A."/>
            <person name="Flores M."/>
            <person name="Palacios R."/>
            <person name="Brenner S."/>
            <person name="Gottschalk G."/>
            <person name="Schmitz R.A."/>
            <person name="Broughton W.J."/>
            <person name="Perret X."/>
            <person name="Strittmatter A.W."/>
            <person name="Streit W.R."/>
        </authorList>
    </citation>
    <scope>NUCLEOTIDE SEQUENCE [LARGE SCALE GENOMIC DNA]</scope>
    <source>
        <strain evidence="2">NBRC 101917 / NGR234</strain>
    </source>
</reference>
<proteinExistence type="predicted"/>
<dbReference type="OrthoDB" id="8282185at2"/>
<dbReference type="EMBL" id="CP000874">
    <property type="protein sequence ID" value="ACP22673.1"/>
    <property type="molecule type" value="Genomic_DNA"/>
</dbReference>
<evidence type="ECO:0000313" key="2">
    <source>
        <dbReference type="Proteomes" id="UP000001054"/>
    </source>
</evidence>
<dbReference type="SUPFAM" id="SSF52266">
    <property type="entry name" value="SGNH hydrolase"/>
    <property type="match status" value="1"/>
</dbReference>
<sequence>MKNLIALLVSVTLALGAGEAMLRMFTPFPIGTQSHRSIDGKYGYRLDPTLGDVDEDGFRNLAGAHHGFQVAAVGDSMTYGNNVDSAHAWPAAFEAITGERTYNFGVGSYGIYSYHAIVLDALAGGAKGAIVAVFPGNDFAVVFSACDIMDAHSDFWLAEQKRLQLQALTGQVDGQSQCTKARSISLKTKIFENVAILSLYHYVIRDRAKSLYARLFDRELSEYYTFPDGCPSVSRRSADDAGRMADLTSSETAAMFGDFERFAADWAERGRGRVGLLVLPSKERVIFEHLRRHNQLAIAEPGFIRSVERQIALEEKIREVADRLDLPYRSAVAATADALQEAILAGQRFYPDSDGHPFESGYKAFARTASSLWDDMQAATSETSHSLRR</sequence>
<geneLocation type="plasmid" evidence="2">
    <name>sym pNGR234b</name>
</geneLocation>
<dbReference type="RefSeq" id="WP_015887318.1">
    <property type="nucleotide sequence ID" value="NC_012586.1"/>
</dbReference>
<reference evidence="2" key="1">
    <citation type="journal article" date="2004" name="J. Bacteriol.">
        <title>An evolutionary hot spot: the pNGR234b replicon of Rhizobium sp. strain NGR234.</title>
        <authorList>
            <person name="Streit W.R."/>
            <person name="Schmitz R.A."/>
            <person name="Perret X."/>
            <person name="Staehelin C."/>
            <person name="Deakin W.J."/>
            <person name="Raasch C."/>
            <person name="Liesegang H."/>
            <person name="Broughton W.J."/>
        </authorList>
    </citation>
    <scope>NUCLEOTIDE SEQUENCE [LARGE SCALE GENOMIC DNA]</scope>
    <source>
        <strain evidence="2">NBRC 101917 / NGR234</strain>
    </source>
</reference>
<gene>
    <name evidence="1" type="ordered locus">NGR_b12200</name>
</gene>
<dbReference type="KEGG" id="rhi:NGR_b12200"/>
<name>C3KRG5_SINFN</name>
<dbReference type="Proteomes" id="UP000001054">
    <property type="component" value="Plasmid pNGR234b"/>
</dbReference>